<proteinExistence type="predicted"/>
<dbReference type="Proteomes" id="UP000238634">
    <property type="component" value="Unassembled WGS sequence"/>
</dbReference>
<reference evidence="1 2" key="2">
    <citation type="submission" date="2018-03" db="EMBL/GenBank/DDBJ databases">
        <title>The ancient ancestry and fast evolution of plastids.</title>
        <authorList>
            <person name="Moore K.R."/>
            <person name="Magnabosco C."/>
            <person name="Momper L."/>
            <person name="Gold D.A."/>
            <person name="Bosak T."/>
            <person name="Fournier G.P."/>
        </authorList>
    </citation>
    <scope>NUCLEOTIDE SEQUENCE [LARGE SCALE GENOMIC DNA]</scope>
    <source>
        <strain evidence="1 2">ULC007</strain>
    </source>
</reference>
<reference evidence="1 2" key="1">
    <citation type="submission" date="2018-02" db="EMBL/GenBank/DDBJ databases">
        <authorList>
            <person name="Cohen D.B."/>
            <person name="Kent A.D."/>
        </authorList>
    </citation>
    <scope>NUCLEOTIDE SEQUENCE [LARGE SCALE GENOMIC DNA]</scope>
    <source>
        <strain evidence="1 2">ULC007</strain>
    </source>
</reference>
<dbReference type="AlphaFoldDB" id="A0A2T1DJF6"/>
<keyword evidence="2" id="KW-1185">Reference proteome</keyword>
<accession>A0A2T1DJF6</accession>
<evidence type="ECO:0000313" key="1">
    <source>
        <dbReference type="EMBL" id="PSB20638.1"/>
    </source>
</evidence>
<comment type="caution">
    <text evidence="1">The sequence shown here is derived from an EMBL/GenBank/DDBJ whole genome shotgun (WGS) entry which is preliminary data.</text>
</comment>
<dbReference type="OrthoDB" id="574698at2"/>
<gene>
    <name evidence="1" type="ORF">C7B65_06960</name>
</gene>
<evidence type="ECO:0000313" key="2">
    <source>
        <dbReference type="Proteomes" id="UP000238634"/>
    </source>
</evidence>
<protein>
    <submittedName>
        <fullName evidence="1">Uncharacterized protein</fullName>
    </submittedName>
</protein>
<dbReference type="RefSeq" id="WP_073070105.1">
    <property type="nucleotide sequence ID" value="NZ_MPPI01000005.1"/>
</dbReference>
<dbReference type="STRING" id="1920490.GCA_001895925_02674"/>
<sequence length="79" mass="8897">MQAAFKVTTKVLPGNKIEIQLPSGSEGDEVDVFVVLPQKASVSQSNVLDMIEQARKRYAFRTAEDIDQQIRSEREAWDS</sequence>
<dbReference type="EMBL" id="PVWG01000005">
    <property type="protein sequence ID" value="PSB20638.1"/>
    <property type="molecule type" value="Genomic_DNA"/>
</dbReference>
<organism evidence="1 2">
    <name type="scientific">Phormidesmis priestleyi ULC007</name>
    <dbReference type="NCBI Taxonomy" id="1920490"/>
    <lineage>
        <taxon>Bacteria</taxon>
        <taxon>Bacillati</taxon>
        <taxon>Cyanobacteriota</taxon>
        <taxon>Cyanophyceae</taxon>
        <taxon>Leptolyngbyales</taxon>
        <taxon>Leptolyngbyaceae</taxon>
        <taxon>Phormidesmis</taxon>
    </lineage>
</organism>
<name>A0A2T1DJF6_9CYAN</name>